<dbReference type="Gene3D" id="3.10.450.10">
    <property type="match status" value="1"/>
</dbReference>
<accession>A0AAV2TRZ2</accession>
<dbReference type="AlphaFoldDB" id="A0AAV2TRZ2"/>
<dbReference type="InterPro" id="IPR046350">
    <property type="entry name" value="Cystatin_sf"/>
</dbReference>
<dbReference type="EMBL" id="CAXLJL010000567">
    <property type="protein sequence ID" value="CAL5138979.1"/>
    <property type="molecule type" value="Genomic_DNA"/>
</dbReference>
<proteinExistence type="predicted"/>
<evidence type="ECO:0000313" key="2">
    <source>
        <dbReference type="Proteomes" id="UP001497525"/>
    </source>
</evidence>
<dbReference type="Proteomes" id="UP001497525">
    <property type="component" value="Unassembled WGS sequence"/>
</dbReference>
<reference evidence="1" key="1">
    <citation type="submission" date="2024-06" db="EMBL/GenBank/DDBJ databases">
        <authorList>
            <person name="Liu X."/>
            <person name="Lenzi L."/>
            <person name="Haldenby T S."/>
            <person name="Uol C."/>
        </authorList>
    </citation>
    <scope>NUCLEOTIDE SEQUENCE</scope>
</reference>
<protein>
    <submittedName>
        <fullName evidence="1">Uncharacterized protein</fullName>
    </submittedName>
</protein>
<dbReference type="SUPFAM" id="SSF54403">
    <property type="entry name" value="Cystatin/monellin"/>
    <property type="match status" value="2"/>
</dbReference>
<evidence type="ECO:0000313" key="1">
    <source>
        <dbReference type="EMBL" id="CAL5138979.1"/>
    </source>
</evidence>
<organism evidence="1 2">
    <name type="scientific">Calicophoron daubneyi</name>
    <name type="common">Rumen fluke</name>
    <name type="synonym">Paramphistomum daubneyi</name>
    <dbReference type="NCBI Taxonomy" id="300641"/>
    <lineage>
        <taxon>Eukaryota</taxon>
        <taxon>Metazoa</taxon>
        <taxon>Spiralia</taxon>
        <taxon>Lophotrochozoa</taxon>
        <taxon>Platyhelminthes</taxon>
        <taxon>Trematoda</taxon>
        <taxon>Digenea</taxon>
        <taxon>Plagiorchiida</taxon>
        <taxon>Pronocephalata</taxon>
        <taxon>Paramphistomoidea</taxon>
        <taxon>Paramphistomidae</taxon>
        <taxon>Calicophoron</taxon>
    </lineage>
</organism>
<comment type="caution">
    <text evidence="1">The sequence shown here is derived from an EMBL/GenBank/DDBJ whole genome shotgun (WGS) entry which is preliminary data.</text>
</comment>
<sequence length="267" mass="31263">MTVRGRIMSFDDYTRAVSTATKQFNANANATLWYEPESVSDPTSQINGDSIIYEIRVHMRPTDCPKMRSGIEPQKWDETDCRFIQILPPYTCYVHIHYRRYWPSCTRIELSGCSPALIQTTEHNVSKVMFASTWVAESIRMDLTEQQLNESWFKESVEEAIDLYQHRENSSNLFWRDHIYAPSRFKTPLGYYVMYTLRLTETVCVQGRDELLLKTKQLLGCPEKRDSARTLCLVGFNHENQTFRALLIDCLENGERILRGRFALRFD</sequence>
<name>A0AAV2TRZ2_CALDB</name>
<gene>
    <name evidence="1" type="ORF">CDAUBV1_LOCUS14036</name>
</gene>